<evidence type="ECO:0000313" key="2">
    <source>
        <dbReference type="Proteomes" id="UP000191663"/>
    </source>
</evidence>
<protein>
    <recommendedName>
        <fullName evidence="3">Gingipain domain-containing protein</fullName>
    </recommendedName>
</protein>
<dbReference type="Proteomes" id="UP000191663">
    <property type="component" value="Unassembled WGS sequence"/>
</dbReference>
<name>A0A1V4QFE5_UNCW3</name>
<dbReference type="Gene3D" id="2.120.10.10">
    <property type="match status" value="1"/>
</dbReference>
<dbReference type="SUPFAM" id="SSF89372">
    <property type="entry name" value="Fucose-specific lectin"/>
    <property type="match status" value="1"/>
</dbReference>
<comment type="caution">
    <text evidence="1">The sequence shown here is derived from an EMBL/GenBank/DDBJ whole genome shotgun (WGS) entry which is preliminary data.</text>
</comment>
<accession>A0A1V4QFE5</accession>
<dbReference type="CDD" id="cd15482">
    <property type="entry name" value="Sialidase_non-viral"/>
    <property type="match status" value="1"/>
</dbReference>
<gene>
    <name evidence="1" type="ORF">BXT86_03730</name>
</gene>
<reference evidence="2" key="1">
    <citation type="submission" date="2017-01" db="EMBL/GenBank/DDBJ databases">
        <title>Novel pathways for hydrocarbon cycling and metabolic interdependencies in hydrothermal sediment communities.</title>
        <authorList>
            <person name="Dombrowski N."/>
            <person name="Seitz K."/>
            <person name="Teske A."/>
            <person name="Baker B."/>
        </authorList>
    </citation>
    <scope>NUCLEOTIDE SEQUENCE [LARGE SCALE GENOMIC DNA]</scope>
</reference>
<proteinExistence type="predicted"/>
<sequence>MRKFVAIFFILISAGQGKVSGVKRLEWLDPYGRKPLLYKAWYQKNVAGKGMTIIKKIYELGRSSRQNVVDIVVNESIYPDISTEIATFSQDLVNAGYTVQVHTISGMSHIDLRNHLAGINGLEGAIFVGEVPVAWFETNGFGGWEEYPHDIYFCDLDGTYIDADGDGVYDNHTGNVAPEIWVGRIYARNLTWDNEIRLLKRYFHKNHLYRVDSLSLPQRALSFVDDDWSSWTTCGLDYIYSNVVVINNDYETTASNYRNQLVQGYEWIHLCAHSSPWGHTFKYPSYQYRGTVFNYEIFTLEPHAIFYNLFACSGTRFVEENYSAGWYIFQDPYGLLAVGSTKTGSMLYFDDFYAPIGQQDMCIGDGFKQWFTLWGETDWDWFYGMNILGDPTLKPLNQTVKRTISQKKESRHYITNWQTPEVIAPDPESDAFPRIVANTNGKIWVTWESGRSYSNGRSDIFGAYYDGAWSGAMSIGPHVYWDYAPAIGIDLQNRPVVVWQGYYEGQYELFYSVYSGSWSSRQLVTDGDPGYDIRPAMLRDNSNRLWVVWQSRRNINLNIYASYFNGSSWTSPQAVTSALNDDATPDMALDSLNRPWVVYESRAEDSSQIWGSYYTGSNWVASGPISGTQAHAYHPAVAVAGDGTVWVVWQSTDNGNPDIFAAYFDGSQWSTPVQVTTNTEGGLFPDLATDNSGIVWLVYQSKVDNDWDIYYSYYNNSNWVTPSPVATLSGGDLNPQITCSNTNELWVVWQSYSSGNWEIMVSHQTGFGIAEKREDIKKTGFSVAPVIFSNHLKISSEQPGEVINIYDARGSFIKRLQTDFCGMAEWTAGDCPAGIYFVTIREEDVIHTQKVLLIK</sequence>
<evidence type="ECO:0000313" key="1">
    <source>
        <dbReference type="EMBL" id="OPX17952.1"/>
    </source>
</evidence>
<dbReference type="AlphaFoldDB" id="A0A1V4QFE5"/>
<organism evidence="1 2">
    <name type="scientific">candidate division WOR-3 bacterium 4484_100</name>
    <dbReference type="NCBI Taxonomy" id="1936077"/>
    <lineage>
        <taxon>Bacteria</taxon>
        <taxon>Bacteria division WOR-3</taxon>
    </lineage>
</organism>
<evidence type="ECO:0008006" key="3">
    <source>
        <dbReference type="Google" id="ProtNLM"/>
    </source>
</evidence>
<dbReference type="EMBL" id="MUKB01000057">
    <property type="protein sequence ID" value="OPX17952.1"/>
    <property type="molecule type" value="Genomic_DNA"/>
</dbReference>